<evidence type="ECO:0000256" key="3">
    <source>
        <dbReference type="SAM" id="SignalP"/>
    </source>
</evidence>
<feature type="chain" id="PRO_5005857143" description="Mucin-associated surface protein (MASP)" evidence="3">
    <location>
        <begin position="27"/>
        <end position="537"/>
    </location>
</feature>
<keyword evidence="5" id="KW-1185">Reference proteome</keyword>
<dbReference type="VEuPathDB" id="TriTrypDB:Lsey_0056_0260"/>
<evidence type="ECO:0000313" key="5">
    <source>
        <dbReference type="Proteomes" id="UP000038009"/>
    </source>
</evidence>
<protein>
    <recommendedName>
        <fullName evidence="6">Mucin-associated surface protein (MASP)</fullName>
    </recommendedName>
</protein>
<evidence type="ECO:0000256" key="1">
    <source>
        <dbReference type="SAM" id="MobiDB-lite"/>
    </source>
</evidence>
<organism evidence="4 5">
    <name type="scientific">Leptomonas seymouri</name>
    <dbReference type="NCBI Taxonomy" id="5684"/>
    <lineage>
        <taxon>Eukaryota</taxon>
        <taxon>Discoba</taxon>
        <taxon>Euglenozoa</taxon>
        <taxon>Kinetoplastea</taxon>
        <taxon>Metakinetoplastina</taxon>
        <taxon>Trypanosomatida</taxon>
        <taxon>Trypanosomatidae</taxon>
        <taxon>Leishmaniinae</taxon>
        <taxon>Leptomonas</taxon>
    </lineage>
</organism>
<feature type="region of interest" description="Disordered" evidence="1">
    <location>
        <begin position="514"/>
        <end position="537"/>
    </location>
</feature>
<dbReference type="Proteomes" id="UP000038009">
    <property type="component" value="Unassembled WGS sequence"/>
</dbReference>
<feature type="compositionally biased region" description="Polar residues" evidence="1">
    <location>
        <begin position="528"/>
        <end position="537"/>
    </location>
</feature>
<dbReference type="SUPFAM" id="SSF101898">
    <property type="entry name" value="NHL repeat"/>
    <property type="match status" value="1"/>
</dbReference>
<keyword evidence="2" id="KW-0812">Transmembrane</keyword>
<comment type="caution">
    <text evidence="4">The sequence shown here is derived from an EMBL/GenBank/DDBJ whole genome shotgun (WGS) entry which is preliminary data.</text>
</comment>
<keyword evidence="3" id="KW-0732">Signal</keyword>
<dbReference type="OrthoDB" id="270901at2759"/>
<proteinExistence type="predicted"/>
<dbReference type="Gene3D" id="2.130.10.10">
    <property type="entry name" value="YVTN repeat-like/Quinoprotein amine dehydrogenase"/>
    <property type="match status" value="1"/>
</dbReference>
<gene>
    <name evidence="4" type="ORF">ABL78_2649</name>
</gene>
<keyword evidence="2" id="KW-0472">Membrane</keyword>
<dbReference type="InterPro" id="IPR015943">
    <property type="entry name" value="WD40/YVTN_repeat-like_dom_sf"/>
</dbReference>
<reference evidence="4 5" key="1">
    <citation type="journal article" date="2015" name="PLoS Pathog.">
        <title>Leptomonas seymouri: Adaptations to the Dixenous Life Cycle Analyzed by Genome Sequencing, Transcriptome Profiling and Co-infection with Leishmania donovani.</title>
        <authorList>
            <person name="Kraeva N."/>
            <person name="Butenko A."/>
            <person name="Hlavacova J."/>
            <person name="Kostygov A."/>
            <person name="Myskova J."/>
            <person name="Grybchuk D."/>
            <person name="Lestinova T."/>
            <person name="Votypka J."/>
            <person name="Volf P."/>
            <person name="Opperdoes F."/>
            <person name="Flegontov P."/>
            <person name="Lukes J."/>
            <person name="Yurchenko V."/>
        </authorList>
    </citation>
    <scope>NUCLEOTIDE SEQUENCE [LARGE SCALE GENOMIC DNA]</scope>
    <source>
        <strain evidence="4 5">ATCC 30220</strain>
    </source>
</reference>
<evidence type="ECO:0008006" key="6">
    <source>
        <dbReference type="Google" id="ProtNLM"/>
    </source>
</evidence>
<sequence length="537" mass="59228">MMRASMSLLVAAGVLLLLLVGHTCHAMCPSNGNTHTIYVTSNMGSNIWSFDTQGNYLGTVLNPRSFPAEMHVDKLRAMRFGPGGHMYVSSARGSYSRVFAVSGNGLLNRTMEVNCTRNYLFTVVEQGKENPFLDHPYDIAFHPLTQDLYVSNQNSMTVTRYKRNPAGDTEAIYGRKLSWKPAENSRAALEVSESAASGFDAVGVPEKVRDGAGLFASAWSSAYSMSSVRGLTISPLLPRSLVEESNGAGIFSLSNDSMVYYVLVCDVAGNAVHVFDAETGDHVFGISVPSPIQVMFPSRYYADNAATAFVSGNGVLKQRFEVPYIYVTTKDDGLAYMIRFSAHQSSANNNGQQRGAFGEDFIRAHRLFTINRPVPLHAASGIYENSARDVLFIADRNGRRIFSYASPFLTDFTNSYGPSPYLGPFVRNLPDQPEFIMSTLLEHQEKIPFCYELNSDGKFRYVALCTAASIWSVVFGVVLVVVPLFVVYRQIQHCIREREHHVRRMRRVDGMEVSGHASDASSPLLGHQPSNYGSAAK</sequence>
<feature type="transmembrane region" description="Helical" evidence="2">
    <location>
        <begin position="461"/>
        <end position="488"/>
    </location>
</feature>
<dbReference type="EMBL" id="LJSK01000056">
    <property type="protein sequence ID" value="KPI88287.1"/>
    <property type="molecule type" value="Genomic_DNA"/>
</dbReference>
<evidence type="ECO:0000256" key="2">
    <source>
        <dbReference type="SAM" id="Phobius"/>
    </source>
</evidence>
<dbReference type="OMA" id="IPFCYEL"/>
<accession>A0A0N0P7G1</accession>
<keyword evidence="2" id="KW-1133">Transmembrane helix</keyword>
<feature type="signal peptide" evidence="3">
    <location>
        <begin position="1"/>
        <end position="26"/>
    </location>
</feature>
<name>A0A0N0P7G1_LEPSE</name>
<evidence type="ECO:0000313" key="4">
    <source>
        <dbReference type="EMBL" id="KPI88287.1"/>
    </source>
</evidence>
<dbReference type="AlphaFoldDB" id="A0A0N0P7G1"/>